<evidence type="ECO:0000256" key="7">
    <source>
        <dbReference type="ARBA" id="ARBA00023136"/>
    </source>
</evidence>
<dbReference type="GO" id="GO:0009431">
    <property type="term" value="C:bacterial-type flagellum basal body, MS ring"/>
    <property type="evidence" value="ECO:0007669"/>
    <property type="project" value="InterPro"/>
</dbReference>
<dbReference type="RefSeq" id="WP_004096827.1">
    <property type="nucleotide sequence ID" value="NZ_AFGF01000126.1"/>
</dbReference>
<proteinExistence type="inferred from homology"/>
<dbReference type="GO" id="GO:0005886">
    <property type="term" value="C:plasma membrane"/>
    <property type="evidence" value="ECO:0007669"/>
    <property type="project" value="UniProtKB-SubCell"/>
</dbReference>
<keyword evidence="4" id="KW-1003">Cell membrane</keyword>
<dbReference type="Pfam" id="PF08345">
    <property type="entry name" value="YscJ_FliF_C"/>
    <property type="match status" value="1"/>
</dbReference>
<comment type="caution">
    <text evidence="14">The sequence shown here is derived from an EMBL/GenBank/DDBJ whole genome shotgun (WGS) entry which is preliminary data.</text>
</comment>
<evidence type="ECO:0000256" key="10">
    <source>
        <dbReference type="SAM" id="MobiDB-lite"/>
    </source>
</evidence>
<dbReference type="InterPro" id="IPR000067">
    <property type="entry name" value="FlgMring_FliF"/>
</dbReference>
<comment type="subcellular location">
    <subcellularLocation>
        <location evidence="1 9">Bacterial flagellum basal body</location>
    </subcellularLocation>
    <subcellularLocation>
        <location evidence="2">Cell membrane</location>
        <topology evidence="2">Multi-pass membrane protein</topology>
    </subcellularLocation>
</comment>
<sequence>MADWKEQSLRLWQNIGKRERYIIIGAAILLFAAILTWSYWWGGRPENVPLFTNMDAEDAGEVAAKLKELKIPYEIGENGTTILVSSKDVYRIRLDLAGQGLPKGKKGFEIFDQNKFGVTEFQNKVYLLQALQGELARTIEQMAEVERARVHIVLSEGSLYKKDEKPATASIMLKLHPKAELSKEQVKGIVNLVAHSIQDLKPENITVVDSFARVLNGPEEDEAELAQQMKLDGKRNITQMELARKIQDSLQRGAQSMLEQVMGPGKAAVRVNVELDFDQRIIDRQIFQPVVDDKGIIRSTQELNESYTGNSTAPGPAPGGVPGVTSNIPGYVTGNNNNSQSNYEKKEFTRNYEINETKEKVVASPGSIKRLTVSVLVDAAFNKAQQDSIAKVVASAVGLNPARGDAIAVEAIAFSTDIADKQRQEELAMEEKQKQSLYLKLGIGASILLAALLIVWMVLRHRRREAEMQMAAMLPPEPQEIDIPLEEEERLPELSPEEIERTQQREAIEKFAKTKPEEASQLLRAWLADE</sequence>
<accession>F7NL40</accession>
<dbReference type="eggNOG" id="COG1766">
    <property type="taxonomic scope" value="Bacteria"/>
</dbReference>
<dbReference type="PANTHER" id="PTHR30046">
    <property type="entry name" value="FLAGELLAR M-RING PROTEIN"/>
    <property type="match status" value="1"/>
</dbReference>
<keyword evidence="7 11" id="KW-0472">Membrane</keyword>
<dbReference type="NCBIfam" id="TIGR00206">
    <property type="entry name" value="fliF"/>
    <property type="match status" value="1"/>
</dbReference>
<keyword evidence="6 11" id="KW-1133">Transmembrane helix</keyword>
<dbReference type="PANTHER" id="PTHR30046:SF0">
    <property type="entry name" value="FLAGELLAR M-RING PROTEIN"/>
    <property type="match status" value="1"/>
</dbReference>
<dbReference type="OrthoDB" id="9807026at2"/>
<comment type="function">
    <text evidence="9">The M ring may be actively involved in energy transduction.</text>
</comment>
<evidence type="ECO:0000256" key="11">
    <source>
        <dbReference type="SAM" id="Phobius"/>
    </source>
</evidence>
<dbReference type="PIRSF" id="PIRSF004862">
    <property type="entry name" value="FliF"/>
    <property type="match status" value="1"/>
</dbReference>
<dbReference type="InterPro" id="IPR013556">
    <property type="entry name" value="Flag_M-ring_C"/>
</dbReference>
<evidence type="ECO:0000313" key="14">
    <source>
        <dbReference type="EMBL" id="EGO63145.1"/>
    </source>
</evidence>
<dbReference type="AlphaFoldDB" id="F7NL40"/>
<feature type="transmembrane region" description="Helical" evidence="11">
    <location>
        <begin position="21"/>
        <end position="41"/>
    </location>
</feature>
<name>F7NL40_9FIRM</name>
<keyword evidence="14" id="KW-0969">Cilium</keyword>
<comment type="similarity">
    <text evidence="3 9">Belongs to the FliF family.</text>
</comment>
<dbReference type="InterPro" id="IPR045851">
    <property type="entry name" value="AMP-bd_C_sf"/>
</dbReference>
<organism evidence="14 15">
    <name type="scientific">Acetonema longum DSM 6540</name>
    <dbReference type="NCBI Taxonomy" id="1009370"/>
    <lineage>
        <taxon>Bacteria</taxon>
        <taxon>Bacillati</taxon>
        <taxon>Bacillota</taxon>
        <taxon>Negativicutes</taxon>
        <taxon>Acetonemataceae</taxon>
        <taxon>Acetonema</taxon>
    </lineage>
</organism>
<keyword evidence="5 11" id="KW-0812">Transmembrane</keyword>
<evidence type="ECO:0000313" key="15">
    <source>
        <dbReference type="Proteomes" id="UP000003240"/>
    </source>
</evidence>
<dbReference type="Gene3D" id="3.30.300.30">
    <property type="match status" value="1"/>
</dbReference>
<dbReference type="GO" id="GO:0071973">
    <property type="term" value="P:bacterial-type flagellum-dependent cell motility"/>
    <property type="evidence" value="ECO:0007669"/>
    <property type="project" value="InterPro"/>
</dbReference>
<dbReference type="GO" id="GO:0003774">
    <property type="term" value="F:cytoskeletal motor activity"/>
    <property type="evidence" value="ECO:0007669"/>
    <property type="project" value="InterPro"/>
</dbReference>
<keyword evidence="8 9" id="KW-0975">Bacterial flagellum</keyword>
<dbReference type="STRING" id="1009370.ALO_14062"/>
<evidence type="ECO:0000256" key="2">
    <source>
        <dbReference type="ARBA" id="ARBA00004651"/>
    </source>
</evidence>
<feature type="transmembrane region" description="Helical" evidence="11">
    <location>
        <begin position="437"/>
        <end position="459"/>
    </location>
</feature>
<dbReference type="InterPro" id="IPR006182">
    <property type="entry name" value="FliF_N_dom"/>
</dbReference>
<evidence type="ECO:0000259" key="12">
    <source>
        <dbReference type="Pfam" id="PF01514"/>
    </source>
</evidence>
<dbReference type="EMBL" id="AFGF01000126">
    <property type="protein sequence ID" value="EGO63145.1"/>
    <property type="molecule type" value="Genomic_DNA"/>
</dbReference>
<keyword evidence="15" id="KW-1185">Reference proteome</keyword>
<feature type="region of interest" description="Disordered" evidence="10">
    <location>
        <begin position="305"/>
        <end position="327"/>
    </location>
</feature>
<feature type="domain" description="Flagellar M-ring N-terminal" evidence="12">
    <location>
        <begin position="44"/>
        <end position="216"/>
    </location>
</feature>
<evidence type="ECO:0000256" key="5">
    <source>
        <dbReference type="ARBA" id="ARBA00022692"/>
    </source>
</evidence>
<evidence type="ECO:0000256" key="9">
    <source>
        <dbReference type="PIRNR" id="PIRNR004862"/>
    </source>
</evidence>
<evidence type="ECO:0000256" key="3">
    <source>
        <dbReference type="ARBA" id="ARBA00007971"/>
    </source>
</evidence>
<dbReference type="PRINTS" id="PR01009">
    <property type="entry name" value="FLGMRINGFLIF"/>
</dbReference>
<evidence type="ECO:0000256" key="6">
    <source>
        <dbReference type="ARBA" id="ARBA00022989"/>
    </source>
</evidence>
<reference evidence="14 15" key="1">
    <citation type="journal article" date="2011" name="EMBO J.">
        <title>Structural diversity of bacterial flagellar motors.</title>
        <authorList>
            <person name="Chen S."/>
            <person name="Beeby M."/>
            <person name="Murphy G.E."/>
            <person name="Leadbetter J.R."/>
            <person name="Hendrixson D.R."/>
            <person name="Briegel A."/>
            <person name="Li Z."/>
            <person name="Shi J."/>
            <person name="Tocheva E.I."/>
            <person name="Muller A."/>
            <person name="Dobro M.J."/>
            <person name="Jensen G.J."/>
        </authorList>
    </citation>
    <scope>NUCLEOTIDE SEQUENCE [LARGE SCALE GENOMIC DNA]</scope>
    <source>
        <strain evidence="14 15">DSM 6540</strain>
    </source>
</reference>
<keyword evidence="14" id="KW-0282">Flagellum</keyword>
<evidence type="ECO:0000256" key="4">
    <source>
        <dbReference type="ARBA" id="ARBA00022475"/>
    </source>
</evidence>
<protein>
    <recommendedName>
        <fullName evidence="9">Flagellar M-ring protein</fullName>
    </recommendedName>
</protein>
<keyword evidence="14" id="KW-0966">Cell projection</keyword>
<dbReference type="InterPro" id="IPR043427">
    <property type="entry name" value="YscJ/FliF"/>
</dbReference>
<evidence type="ECO:0000259" key="13">
    <source>
        <dbReference type="Pfam" id="PF08345"/>
    </source>
</evidence>
<evidence type="ECO:0000256" key="1">
    <source>
        <dbReference type="ARBA" id="ARBA00004117"/>
    </source>
</evidence>
<dbReference type="Proteomes" id="UP000003240">
    <property type="component" value="Unassembled WGS sequence"/>
</dbReference>
<feature type="domain" description="Flagellar M-ring C-terminal" evidence="13">
    <location>
        <begin position="258"/>
        <end position="414"/>
    </location>
</feature>
<dbReference type="Pfam" id="PF01514">
    <property type="entry name" value="YscJ_FliF"/>
    <property type="match status" value="1"/>
</dbReference>
<gene>
    <name evidence="14" type="ORF">ALO_14062</name>
</gene>
<evidence type="ECO:0000256" key="8">
    <source>
        <dbReference type="ARBA" id="ARBA00023143"/>
    </source>
</evidence>